<evidence type="ECO:0000313" key="2">
    <source>
        <dbReference type="EMBL" id="KAF8910529.1"/>
    </source>
</evidence>
<evidence type="ECO:0000256" key="1">
    <source>
        <dbReference type="SAM" id="Phobius"/>
    </source>
</evidence>
<dbReference type="Proteomes" id="UP000724874">
    <property type="component" value="Unassembled WGS sequence"/>
</dbReference>
<organism evidence="2 3">
    <name type="scientific">Gymnopilus junonius</name>
    <name type="common">Spectacular rustgill mushroom</name>
    <name type="synonym">Gymnopilus spectabilis subsp. junonius</name>
    <dbReference type="NCBI Taxonomy" id="109634"/>
    <lineage>
        <taxon>Eukaryota</taxon>
        <taxon>Fungi</taxon>
        <taxon>Dikarya</taxon>
        <taxon>Basidiomycota</taxon>
        <taxon>Agaricomycotina</taxon>
        <taxon>Agaricomycetes</taxon>
        <taxon>Agaricomycetidae</taxon>
        <taxon>Agaricales</taxon>
        <taxon>Agaricineae</taxon>
        <taxon>Hymenogastraceae</taxon>
        <taxon>Gymnopilus</taxon>
    </lineage>
</organism>
<protein>
    <submittedName>
        <fullName evidence="2">Uncharacterized protein</fullName>
    </submittedName>
</protein>
<comment type="caution">
    <text evidence="2">The sequence shown here is derived from an EMBL/GenBank/DDBJ whole genome shotgun (WGS) entry which is preliminary data.</text>
</comment>
<keyword evidence="1" id="KW-0812">Transmembrane</keyword>
<keyword evidence="1" id="KW-1133">Transmembrane helix</keyword>
<feature type="transmembrane region" description="Helical" evidence="1">
    <location>
        <begin position="16"/>
        <end position="34"/>
    </location>
</feature>
<dbReference type="EMBL" id="JADNYJ010000006">
    <property type="protein sequence ID" value="KAF8910529.1"/>
    <property type="molecule type" value="Genomic_DNA"/>
</dbReference>
<proteinExistence type="predicted"/>
<sequence length="188" mass="21340">MRGGCERHHDYDLEDVMVVLFFCFSALLFLPFFFSSSLLVLSVHPCGLSSSWACHRFSSRPSSIPSPQSLILFLFPFSFCSLPLLMTKLRCTIVYSKKSYLSLTIPHVHPSIVPCHVFALFSPQSSFLSIGSSVHRLLVKLIMFHPVVYSLFLYFYAEKHQNSRCLLCTCMPFFLLSPGCSFSAFVLL</sequence>
<reference evidence="2" key="1">
    <citation type="submission" date="2020-11" db="EMBL/GenBank/DDBJ databases">
        <authorList>
            <consortium name="DOE Joint Genome Institute"/>
            <person name="Ahrendt S."/>
            <person name="Riley R."/>
            <person name="Andreopoulos W."/>
            <person name="LaButti K."/>
            <person name="Pangilinan J."/>
            <person name="Ruiz-duenas F.J."/>
            <person name="Barrasa J.M."/>
            <person name="Sanchez-Garcia M."/>
            <person name="Camarero S."/>
            <person name="Miyauchi S."/>
            <person name="Serrano A."/>
            <person name="Linde D."/>
            <person name="Babiker R."/>
            <person name="Drula E."/>
            <person name="Ayuso-Fernandez I."/>
            <person name="Pacheco R."/>
            <person name="Padilla G."/>
            <person name="Ferreira P."/>
            <person name="Barriuso J."/>
            <person name="Kellner H."/>
            <person name="Castanera R."/>
            <person name="Alfaro M."/>
            <person name="Ramirez L."/>
            <person name="Pisabarro A.G."/>
            <person name="Kuo A."/>
            <person name="Tritt A."/>
            <person name="Lipzen A."/>
            <person name="He G."/>
            <person name="Yan M."/>
            <person name="Ng V."/>
            <person name="Cullen D."/>
            <person name="Martin F."/>
            <person name="Rosso M.-N."/>
            <person name="Henrissat B."/>
            <person name="Hibbett D."/>
            <person name="Martinez A.T."/>
            <person name="Grigoriev I.V."/>
        </authorList>
    </citation>
    <scope>NUCLEOTIDE SEQUENCE</scope>
    <source>
        <strain evidence="2">AH 44721</strain>
    </source>
</reference>
<keyword evidence="1" id="KW-0472">Membrane</keyword>
<feature type="transmembrane region" description="Helical" evidence="1">
    <location>
        <begin position="99"/>
        <end position="121"/>
    </location>
</feature>
<dbReference type="AlphaFoldDB" id="A0A9P5TS26"/>
<feature type="transmembrane region" description="Helical" evidence="1">
    <location>
        <begin position="164"/>
        <end position="187"/>
    </location>
</feature>
<gene>
    <name evidence="2" type="ORF">CPB84DRAFT_1223948</name>
</gene>
<evidence type="ECO:0000313" key="3">
    <source>
        <dbReference type="Proteomes" id="UP000724874"/>
    </source>
</evidence>
<feature type="transmembrane region" description="Helical" evidence="1">
    <location>
        <begin position="69"/>
        <end position="87"/>
    </location>
</feature>
<keyword evidence="3" id="KW-1185">Reference proteome</keyword>
<accession>A0A9P5TS26</accession>
<feature type="transmembrane region" description="Helical" evidence="1">
    <location>
        <begin position="137"/>
        <end position="157"/>
    </location>
</feature>
<name>A0A9P5TS26_GYMJU</name>